<dbReference type="InterPro" id="IPR004274">
    <property type="entry name" value="FCP1_dom"/>
</dbReference>
<dbReference type="Pfam" id="PF03031">
    <property type="entry name" value="NIF"/>
    <property type="match status" value="1"/>
</dbReference>
<name>A0A7S3N2S9_9SPIT</name>
<proteinExistence type="predicted"/>
<evidence type="ECO:0000313" key="3">
    <source>
        <dbReference type="EMBL" id="CAE0334216.1"/>
    </source>
</evidence>
<feature type="domain" description="FCP1 homology" evidence="2">
    <location>
        <begin position="218"/>
        <end position="396"/>
    </location>
</feature>
<dbReference type="InterPro" id="IPR050365">
    <property type="entry name" value="TIM50"/>
</dbReference>
<dbReference type="EMBL" id="HBIH01037114">
    <property type="protein sequence ID" value="CAE0334216.1"/>
    <property type="molecule type" value="Transcribed_RNA"/>
</dbReference>
<dbReference type="SUPFAM" id="SSF56784">
    <property type="entry name" value="HAD-like"/>
    <property type="match status" value="1"/>
</dbReference>
<dbReference type="InterPro" id="IPR023214">
    <property type="entry name" value="HAD_sf"/>
</dbReference>
<dbReference type="PANTHER" id="PTHR12210">
    <property type="entry name" value="DULLARD PROTEIN PHOSPHATASE"/>
    <property type="match status" value="1"/>
</dbReference>
<accession>A0A7S3N2S9</accession>
<evidence type="ECO:0000259" key="2">
    <source>
        <dbReference type="PROSITE" id="PS50969"/>
    </source>
</evidence>
<dbReference type="SMART" id="SM00577">
    <property type="entry name" value="CPDc"/>
    <property type="match status" value="1"/>
</dbReference>
<sequence>MNIKASKSDMDPSDFDIIKKPRTKFTSNVLRRAIPKLNIQDKIGSISMNKLNVLSVMRLGSTSGSNEKYVPKKINTVAILPKIMSLDSGSLQNIMPSNSKKPSSSAIGKPDVGQAKPLEIIRDDDESDDENDENESNDDSSGSSDSSFGLDNDDEEKLYNQIQVSQKEAQDFKDAKNKGEHLDDLVDQEMVELLNVCKRLHCPKIEHLQSKMVKFGEGKKDKKVLILDMDETMLHAQFLQTAEDEKKDDGDFVFELQSETSGSKDVAGTRGDSLKVSIKMRPYLDMALDYLAKFYDICVFTAGTQDYADACLDYLDPERQIIKHRLYRQHCVNPVTGVYVKDLRIIEDRDLKDIVLVDNSIISFAYQMDNGVPIKAYMRQEDDEELLFMVTFLEELNSYTDVRKHIRNTFALKNMMKKHCNNHV</sequence>
<feature type="compositionally biased region" description="Acidic residues" evidence="1">
    <location>
        <begin position="122"/>
        <end position="138"/>
    </location>
</feature>
<dbReference type="CDD" id="cd07521">
    <property type="entry name" value="HAD_FCP1-like"/>
    <property type="match status" value="1"/>
</dbReference>
<dbReference type="InterPro" id="IPR036412">
    <property type="entry name" value="HAD-like_sf"/>
</dbReference>
<organism evidence="3">
    <name type="scientific">Strombidium inclinatum</name>
    <dbReference type="NCBI Taxonomy" id="197538"/>
    <lineage>
        <taxon>Eukaryota</taxon>
        <taxon>Sar</taxon>
        <taxon>Alveolata</taxon>
        <taxon>Ciliophora</taxon>
        <taxon>Intramacronucleata</taxon>
        <taxon>Spirotrichea</taxon>
        <taxon>Oligotrichia</taxon>
        <taxon>Strombidiidae</taxon>
        <taxon>Strombidium</taxon>
    </lineage>
</organism>
<reference evidence="3" key="1">
    <citation type="submission" date="2021-01" db="EMBL/GenBank/DDBJ databases">
        <authorList>
            <person name="Corre E."/>
            <person name="Pelletier E."/>
            <person name="Niang G."/>
            <person name="Scheremetjew M."/>
            <person name="Finn R."/>
            <person name="Kale V."/>
            <person name="Holt S."/>
            <person name="Cochrane G."/>
            <person name="Meng A."/>
            <person name="Brown T."/>
            <person name="Cohen L."/>
        </authorList>
    </citation>
    <scope>NUCLEOTIDE SEQUENCE</scope>
    <source>
        <strain evidence="3">S3</strain>
    </source>
</reference>
<protein>
    <recommendedName>
        <fullName evidence="2">FCP1 homology domain-containing protein</fullName>
    </recommendedName>
</protein>
<gene>
    <name evidence="3" type="ORF">SINC0208_LOCUS14855</name>
</gene>
<dbReference type="Gene3D" id="3.40.50.1000">
    <property type="entry name" value="HAD superfamily/HAD-like"/>
    <property type="match status" value="1"/>
</dbReference>
<dbReference type="InterPro" id="IPR011948">
    <property type="entry name" value="Dullard_phosphatase"/>
</dbReference>
<dbReference type="GO" id="GO:0016791">
    <property type="term" value="F:phosphatase activity"/>
    <property type="evidence" value="ECO:0007669"/>
    <property type="project" value="InterPro"/>
</dbReference>
<evidence type="ECO:0000256" key="1">
    <source>
        <dbReference type="SAM" id="MobiDB-lite"/>
    </source>
</evidence>
<dbReference type="AlphaFoldDB" id="A0A7S3N2S9"/>
<dbReference type="PROSITE" id="PS50969">
    <property type="entry name" value="FCP1"/>
    <property type="match status" value="1"/>
</dbReference>
<feature type="compositionally biased region" description="Low complexity" evidence="1">
    <location>
        <begin position="139"/>
        <end position="150"/>
    </location>
</feature>
<feature type="region of interest" description="Disordered" evidence="1">
    <location>
        <begin position="91"/>
        <end position="153"/>
    </location>
</feature>
<dbReference type="NCBIfam" id="TIGR02251">
    <property type="entry name" value="HIF-SF_euk"/>
    <property type="match status" value="1"/>
</dbReference>
<feature type="compositionally biased region" description="Polar residues" evidence="1">
    <location>
        <begin position="91"/>
        <end position="106"/>
    </location>
</feature>